<feature type="compositionally biased region" description="Basic and acidic residues" evidence="1">
    <location>
        <begin position="142"/>
        <end position="158"/>
    </location>
</feature>
<dbReference type="CDD" id="cd00093">
    <property type="entry name" value="HTH_XRE"/>
    <property type="match status" value="1"/>
</dbReference>
<dbReference type="InterPro" id="IPR050400">
    <property type="entry name" value="Bact_Cytoskel_RodZ"/>
</dbReference>
<dbReference type="SUPFAM" id="SSF47413">
    <property type="entry name" value="lambda repressor-like DNA-binding domains"/>
    <property type="match status" value="1"/>
</dbReference>
<dbReference type="InterPro" id="IPR010982">
    <property type="entry name" value="Lambda_DNA-bd_dom_sf"/>
</dbReference>
<proteinExistence type="predicted"/>
<sequence>MTELGQRLKETRESQKLSLEDLQRITKIQKRYLVGIEEGNYSVMPGKFYVRAFIKQYAEAVNLNPEELFEEYKSEIPTTTNEQLPDQLSRVRSKRQISARGSKILEMVPVLLVSLFIVGGLFTAWWLFQKYDVAQTPEETELATREESEYQETDKIPPDETAVDTNEGTNDEAPEEDTEQVEEVTEEDKVDQAPAYTLSLVESSGSAATYKLENTDKFTVDVSVSSGGETWLDIKNQLGNSFYYDMMRDGQTQTFDFTNESQVIFNVGRTLDTSLAINGEPFKYPIEPKDEVKQSITILFTPTQE</sequence>
<feature type="domain" description="HTH cro/C1-type" evidence="3">
    <location>
        <begin position="7"/>
        <end position="68"/>
    </location>
</feature>
<dbReference type="AlphaFoldDB" id="A0A1H0R3S1"/>
<dbReference type="InterPro" id="IPR025194">
    <property type="entry name" value="RodZ-like_C"/>
</dbReference>
<dbReference type="Proteomes" id="UP000199159">
    <property type="component" value="Unassembled WGS sequence"/>
</dbReference>
<keyword evidence="2" id="KW-0812">Transmembrane</keyword>
<keyword evidence="2" id="KW-1133">Transmembrane helix</keyword>
<dbReference type="EMBL" id="FNJU01000002">
    <property type="protein sequence ID" value="SDP23618.1"/>
    <property type="molecule type" value="Genomic_DNA"/>
</dbReference>
<dbReference type="OrthoDB" id="9797543at2"/>
<dbReference type="PANTHER" id="PTHR34475">
    <property type="match status" value="1"/>
</dbReference>
<feature type="compositionally biased region" description="Acidic residues" evidence="1">
    <location>
        <begin position="169"/>
        <end position="189"/>
    </location>
</feature>
<evidence type="ECO:0000259" key="3">
    <source>
        <dbReference type="SMART" id="SM00530"/>
    </source>
</evidence>
<dbReference type="SMART" id="SM00530">
    <property type="entry name" value="HTH_XRE"/>
    <property type="match status" value="1"/>
</dbReference>
<keyword evidence="5" id="KW-1185">Reference proteome</keyword>
<dbReference type="PANTHER" id="PTHR34475:SF1">
    <property type="entry name" value="CYTOSKELETON PROTEIN RODZ"/>
    <property type="match status" value="1"/>
</dbReference>
<reference evidence="5" key="1">
    <citation type="submission" date="2016-10" db="EMBL/GenBank/DDBJ databases">
        <authorList>
            <person name="Varghese N."/>
            <person name="Submissions S."/>
        </authorList>
    </citation>
    <scope>NUCLEOTIDE SEQUENCE [LARGE SCALE GENOMIC DNA]</scope>
    <source>
        <strain evidence="5">IBRC-M10078</strain>
    </source>
</reference>
<organism evidence="4 5">
    <name type="scientific">Litchfieldia salsa</name>
    <dbReference type="NCBI Taxonomy" id="930152"/>
    <lineage>
        <taxon>Bacteria</taxon>
        <taxon>Bacillati</taxon>
        <taxon>Bacillota</taxon>
        <taxon>Bacilli</taxon>
        <taxon>Bacillales</taxon>
        <taxon>Bacillaceae</taxon>
        <taxon>Litchfieldia</taxon>
    </lineage>
</organism>
<protein>
    <submittedName>
        <fullName evidence="4">Protein RodZ, contains Xre-like HTH and DUF4115 domains</fullName>
    </submittedName>
</protein>
<dbReference type="GO" id="GO:0003677">
    <property type="term" value="F:DNA binding"/>
    <property type="evidence" value="ECO:0007669"/>
    <property type="project" value="InterPro"/>
</dbReference>
<dbReference type="Pfam" id="PF13413">
    <property type="entry name" value="HTH_25"/>
    <property type="match status" value="1"/>
</dbReference>
<keyword evidence="2" id="KW-0472">Membrane</keyword>
<dbReference type="Pfam" id="PF13464">
    <property type="entry name" value="RodZ_C"/>
    <property type="match status" value="1"/>
</dbReference>
<accession>A0A1H0R3S1</accession>
<name>A0A1H0R3S1_9BACI</name>
<evidence type="ECO:0000256" key="1">
    <source>
        <dbReference type="SAM" id="MobiDB-lite"/>
    </source>
</evidence>
<feature type="region of interest" description="Disordered" evidence="1">
    <location>
        <begin position="139"/>
        <end position="193"/>
    </location>
</feature>
<gene>
    <name evidence="4" type="ORF">SAMN05216565_10210</name>
</gene>
<dbReference type="InterPro" id="IPR001387">
    <property type="entry name" value="Cro/C1-type_HTH"/>
</dbReference>
<feature type="transmembrane region" description="Helical" evidence="2">
    <location>
        <begin position="104"/>
        <end position="128"/>
    </location>
</feature>
<evidence type="ECO:0000256" key="2">
    <source>
        <dbReference type="SAM" id="Phobius"/>
    </source>
</evidence>
<evidence type="ECO:0000313" key="4">
    <source>
        <dbReference type="EMBL" id="SDP23618.1"/>
    </source>
</evidence>
<dbReference type="Gene3D" id="1.10.260.40">
    <property type="entry name" value="lambda repressor-like DNA-binding domains"/>
    <property type="match status" value="1"/>
</dbReference>
<dbReference type="RefSeq" id="WP_090850148.1">
    <property type="nucleotide sequence ID" value="NZ_FNJU01000002.1"/>
</dbReference>
<dbReference type="STRING" id="930152.SAMN05216565_10210"/>
<evidence type="ECO:0000313" key="5">
    <source>
        <dbReference type="Proteomes" id="UP000199159"/>
    </source>
</evidence>